<dbReference type="Proteomes" id="UP000270094">
    <property type="component" value="Unassembled WGS sequence"/>
</dbReference>
<dbReference type="Gene3D" id="1.20.58.390">
    <property type="entry name" value="Neurotransmitter-gated ion-channel transmembrane domain"/>
    <property type="match status" value="1"/>
</dbReference>
<protein>
    <recommendedName>
        <fullName evidence="2">Neurotransmitter-gated ion-channel transmembrane domain-containing protein</fullName>
    </recommendedName>
</protein>
<accession>A0A3P7KD87</accession>
<dbReference type="GO" id="GO:0006811">
    <property type="term" value="P:monoatomic ion transport"/>
    <property type="evidence" value="ECO:0007669"/>
    <property type="project" value="InterPro"/>
</dbReference>
<dbReference type="InterPro" id="IPR006029">
    <property type="entry name" value="Neurotrans-gated_channel_TM"/>
</dbReference>
<keyword evidence="4" id="KW-1185">Reference proteome</keyword>
<sequence length="75" mass="8174">MSSPGQMNGVSPPLAAIQSSQVVTKRMVEADREEQASNNWKFAAMVVDRLCLYIFTMFLLASTVGIFSSAPYLVA</sequence>
<gene>
    <name evidence="3" type="ORF">SVUK_LOCUS870</name>
</gene>
<proteinExistence type="predicted"/>
<dbReference type="GO" id="GO:0016020">
    <property type="term" value="C:membrane"/>
    <property type="evidence" value="ECO:0007669"/>
    <property type="project" value="InterPro"/>
</dbReference>
<dbReference type="SUPFAM" id="SSF90112">
    <property type="entry name" value="Neurotransmitter-gated ion-channel transmembrane pore"/>
    <property type="match status" value="1"/>
</dbReference>
<keyword evidence="1" id="KW-0472">Membrane</keyword>
<dbReference type="InterPro" id="IPR038050">
    <property type="entry name" value="Neuro_actylchol_rec"/>
</dbReference>
<feature type="domain" description="Neurotransmitter-gated ion-channel transmembrane" evidence="2">
    <location>
        <begin position="15"/>
        <end position="67"/>
    </location>
</feature>
<reference evidence="3 4" key="1">
    <citation type="submission" date="2018-11" db="EMBL/GenBank/DDBJ databases">
        <authorList>
            <consortium name="Pathogen Informatics"/>
        </authorList>
    </citation>
    <scope>NUCLEOTIDE SEQUENCE [LARGE SCALE GENOMIC DNA]</scope>
</reference>
<evidence type="ECO:0000313" key="4">
    <source>
        <dbReference type="Proteomes" id="UP000270094"/>
    </source>
</evidence>
<name>A0A3P7KD87_STRVU</name>
<dbReference type="AlphaFoldDB" id="A0A3P7KD87"/>
<organism evidence="3 4">
    <name type="scientific">Strongylus vulgaris</name>
    <name type="common">Blood worm</name>
    <dbReference type="NCBI Taxonomy" id="40348"/>
    <lineage>
        <taxon>Eukaryota</taxon>
        <taxon>Metazoa</taxon>
        <taxon>Ecdysozoa</taxon>
        <taxon>Nematoda</taxon>
        <taxon>Chromadorea</taxon>
        <taxon>Rhabditida</taxon>
        <taxon>Rhabditina</taxon>
        <taxon>Rhabditomorpha</taxon>
        <taxon>Strongyloidea</taxon>
        <taxon>Strongylidae</taxon>
        <taxon>Strongylus</taxon>
    </lineage>
</organism>
<evidence type="ECO:0000259" key="2">
    <source>
        <dbReference type="Pfam" id="PF02932"/>
    </source>
</evidence>
<dbReference type="OrthoDB" id="5975154at2759"/>
<keyword evidence="1" id="KW-0812">Transmembrane</keyword>
<feature type="transmembrane region" description="Helical" evidence="1">
    <location>
        <begin position="50"/>
        <end position="74"/>
    </location>
</feature>
<keyword evidence="1" id="KW-1133">Transmembrane helix</keyword>
<dbReference type="EMBL" id="UYYB01001569">
    <property type="protein sequence ID" value="VDM65872.1"/>
    <property type="molecule type" value="Genomic_DNA"/>
</dbReference>
<evidence type="ECO:0000256" key="1">
    <source>
        <dbReference type="SAM" id="Phobius"/>
    </source>
</evidence>
<dbReference type="Pfam" id="PF02932">
    <property type="entry name" value="Neur_chan_memb"/>
    <property type="match status" value="1"/>
</dbReference>
<dbReference type="InterPro" id="IPR036719">
    <property type="entry name" value="Neuro-gated_channel_TM_sf"/>
</dbReference>
<evidence type="ECO:0000313" key="3">
    <source>
        <dbReference type="EMBL" id="VDM65872.1"/>
    </source>
</evidence>